<proteinExistence type="inferred from homology"/>
<dbReference type="EMBL" id="DWZA01000011">
    <property type="protein sequence ID" value="HJA70180.1"/>
    <property type="molecule type" value="Genomic_DNA"/>
</dbReference>
<dbReference type="SUPFAM" id="SSF51604">
    <property type="entry name" value="Enolase C-terminal domain-like"/>
    <property type="match status" value="1"/>
</dbReference>
<feature type="active site" description="Proton acceptor" evidence="9">
    <location>
        <position position="212"/>
    </location>
</feature>
<comment type="caution">
    <text evidence="13">The sequence shown here is derived from an EMBL/GenBank/DDBJ whole genome shotgun (WGS) entry which is preliminary data.</text>
</comment>
<evidence type="ECO:0000256" key="11">
    <source>
        <dbReference type="PIRSR" id="PIRSR634598-3"/>
    </source>
</evidence>
<evidence type="ECO:0000256" key="9">
    <source>
        <dbReference type="PIRSR" id="PIRSR634598-1"/>
    </source>
</evidence>
<dbReference type="Gene3D" id="3.30.390.10">
    <property type="entry name" value="Enolase-like, N-terminal domain"/>
    <property type="match status" value="1"/>
</dbReference>
<dbReference type="PANTHER" id="PTHR48080">
    <property type="entry name" value="D-GALACTONATE DEHYDRATASE-RELATED"/>
    <property type="match status" value="1"/>
</dbReference>
<evidence type="ECO:0000313" key="14">
    <source>
        <dbReference type="Proteomes" id="UP000823900"/>
    </source>
</evidence>
<keyword evidence="6 11" id="KW-0479">Metal-binding</keyword>
<dbReference type="PANTHER" id="PTHR48080:SF4">
    <property type="entry name" value="GLUCARATE DEHYDRATASE"/>
    <property type="match status" value="1"/>
</dbReference>
<name>A0A9D2KND5_9FIRM</name>
<evidence type="ECO:0000256" key="8">
    <source>
        <dbReference type="ARBA" id="ARBA00023239"/>
    </source>
</evidence>
<reference evidence="13" key="2">
    <citation type="submission" date="2021-04" db="EMBL/GenBank/DDBJ databases">
        <authorList>
            <person name="Gilroy R."/>
        </authorList>
    </citation>
    <scope>NUCLEOTIDE SEQUENCE</scope>
    <source>
        <strain evidence="13">CHK178-16964</strain>
    </source>
</reference>
<comment type="catalytic activity">
    <reaction evidence="1">
        <text>D-glucarate = 5-dehydro-4-deoxy-D-glucarate + H2O</text>
        <dbReference type="Rhea" id="RHEA:14573"/>
        <dbReference type="ChEBI" id="CHEBI:15377"/>
        <dbReference type="ChEBI" id="CHEBI:30612"/>
        <dbReference type="ChEBI" id="CHEBI:42819"/>
        <dbReference type="EC" id="4.2.1.40"/>
    </reaction>
</comment>
<dbReference type="SFLD" id="SFLDG00055">
    <property type="entry name" value="glucarate_dehydratase"/>
    <property type="match status" value="1"/>
</dbReference>
<feature type="binding site" evidence="10">
    <location>
        <position position="294"/>
    </location>
    <ligand>
        <name>substrate</name>
    </ligand>
</feature>
<feature type="domain" description="Mandelate racemase/muconate lactonizing enzyme C-terminal" evidence="12">
    <location>
        <begin position="190"/>
        <end position="290"/>
    </location>
</feature>
<dbReference type="InterPro" id="IPR034598">
    <property type="entry name" value="GlucD-like"/>
</dbReference>
<feature type="binding site" evidence="10">
    <location>
        <position position="103"/>
    </location>
    <ligand>
        <name>substrate</name>
    </ligand>
</feature>
<dbReference type="Gene3D" id="3.20.20.120">
    <property type="entry name" value="Enolase-like C-terminal domain"/>
    <property type="match status" value="1"/>
</dbReference>
<dbReference type="InterPro" id="IPR034593">
    <property type="entry name" value="DgoD-like"/>
</dbReference>
<dbReference type="GO" id="GO:0008872">
    <property type="term" value="F:glucarate dehydratase activity"/>
    <property type="evidence" value="ECO:0007669"/>
    <property type="project" value="UniProtKB-EC"/>
</dbReference>
<dbReference type="InterPro" id="IPR036849">
    <property type="entry name" value="Enolase-like_C_sf"/>
</dbReference>
<evidence type="ECO:0000256" key="1">
    <source>
        <dbReference type="ARBA" id="ARBA00001426"/>
    </source>
</evidence>
<comment type="similarity">
    <text evidence="4">Belongs to the mandelate racemase/muconate lactonizing enzyme family. GlucD subfamily.</text>
</comment>
<evidence type="ECO:0000256" key="10">
    <source>
        <dbReference type="PIRSR" id="PIRSR634598-2"/>
    </source>
</evidence>
<dbReference type="InterPro" id="IPR029065">
    <property type="entry name" value="Enolase_C-like"/>
</dbReference>
<dbReference type="SMART" id="SM00922">
    <property type="entry name" value="MR_MLE"/>
    <property type="match status" value="1"/>
</dbReference>
<feature type="binding site" evidence="10">
    <location>
        <position position="426"/>
    </location>
    <ligand>
        <name>substrate</name>
    </ligand>
</feature>
<gene>
    <name evidence="13" type="ORF">IAA07_01200</name>
</gene>
<evidence type="ECO:0000256" key="3">
    <source>
        <dbReference type="ARBA" id="ARBA00005183"/>
    </source>
</evidence>
<sequence>MERKGTPVVTEMQVIPVAGYDSMLMTLSGAHAPWFTRNLVILKDDAGHTGIGEIHGGDYTCDALKSCIPLVVGKQIGTYRSILDSIHKSAKKAKEDDGEGIQTLDISKLKFVVKAEWAIECALLDLLGQYLDLPMCQLLGDGKQRDKVETLGYLFYVSDKEKAAPDLPYIDEKDSADPWFKLRRQEMLTPDRIVEQAQVLHEKYGFRNFKLKGGVLKGAEEMESIRALKKAFPNGRINIDPNGAWSLQEAIEVCKPMEGILTYIEDPCGPEAGYSSREVMAEFKNAVNLPVATNMIATDWRQFYHAVSLKSVDIVLADPHFWGFGGSVRMAQILNDWGLTWGSHSNNHFDITLTAFAHVAAAAPGNPTALDTHWIWQDGQNLLKDTPQIVDGYLQVPDKPGMGVTIDMEKVMEANKLYNSLPSHDRDDAMAMQYLIPGWKYDCNKPALVR</sequence>
<feature type="active site" description="Proton acceptor" evidence="9">
    <location>
        <position position="344"/>
    </location>
</feature>
<reference evidence="13" key="1">
    <citation type="journal article" date="2021" name="PeerJ">
        <title>Extensive microbial diversity within the chicken gut microbiome revealed by metagenomics and culture.</title>
        <authorList>
            <person name="Gilroy R."/>
            <person name="Ravi A."/>
            <person name="Getino M."/>
            <person name="Pursley I."/>
            <person name="Horton D.L."/>
            <person name="Alikhan N.F."/>
            <person name="Baker D."/>
            <person name="Gharbi K."/>
            <person name="Hall N."/>
            <person name="Watson M."/>
            <person name="Adriaenssens E.M."/>
            <person name="Foster-Nyarko E."/>
            <person name="Jarju S."/>
            <person name="Secka A."/>
            <person name="Antonio M."/>
            <person name="Oren A."/>
            <person name="Chaudhuri R.R."/>
            <person name="La Ragione R."/>
            <person name="Hildebrand F."/>
            <person name="Pallen M.J."/>
        </authorList>
    </citation>
    <scope>NUCLEOTIDE SEQUENCE</scope>
    <source>
        <strain evidence="13">CHK178-16964</strain>
    </source>
</reference>
<comment type="cofactor">
    <cofactor evidence="2 11">
        <name>Mg(2+)</name>
        <dbReference type="ChEBI" id="CHEBI:18420"/>
    </cofactor>
</comment>
<feature type="binding site" evidence="10">
    <location>
        <position position="210"/>
    </location>
    <ligand>
        <name>substrate</name>
    </ligand>
</feature>
<keyword evidence="7 11" id="KW-0460">Magnesium</keyword>
<comment type="pathway">
    <text evidence="3">Carbohydrate acid metabolism; D-glucarate degradation; 2,5-dioxopentanoate from D-glucarate: step 1/2.</text>
</comment>
<feature type="binding site" evidence="10">
    <location>
        <position position="31"/>
    </location>
    <ligand>
        <name>substrate</name>
    </ligand>
</feature>
<evidence type="ECO:0000256" key="4">
    <source>
        <dbReference type="ARBA" id="ARBA00009938"/>
    </source>
</evidence>
<dbReference type="Proteomes" id="UP000823900">
    <property type="component" value="Unassembled WGS sequence"/>
</dbReference>
<feature type="binding site" evidence="10">
    <location>
        <begin position="240"/>
        <end position="242"/>
    </location>
    <ligand>
        <name>substrate</name>
    </ligand>
</feature>
<dbReference type="SUPFAM" id="SSF54826">
    <property type="entry name" value="Enolase N-terminal domain-like"/>
    <property type="match status" value="1"/>
</dbReference>
<protein>
    <recommendedName>
        <fullName evidence="5">glucarate dehydratase</fullName>
        <ecNumber evidence="5">4.2.1.40</ecNumber>
    </recommendedName>
</protein>
<feature type="binding site" evidence="10">
    <location>
        <position position="153"/>
    </location>
    <ligand>
        <name>substrate</name>
    </ligand>
</feature>
<evidence type="ECO:0000256" key="7">
    <source>
        <dbReference type="ARBA" id="ARBA00022842"/>
    </source>
</evidence>
<feature type="binding site" evidence="10">
    <location>
        <begin position="344"/>
        <end position="346"/>
    </location>
    <ligand>
        <name>substrate</name>
    </ligand>
</feature>
<dbReference type="Pfam" id="PF13378">
    <property type="entry name" value="MR_MLE_C"/>
    <property type="match status" value="1"/>
</dbReference>
<dbReference type="SFLD" id="SFLDS00001">
    <property type="entry name" value="Enolase"/>
    <property type="match status" value="1"/>
</dbReference>
<dbReference type="GO" id="GO:0046872">
    <property type="term" value="F:metal ion binding"/>
    <property type="evidence" value="ECO:0007669"/>
    <property type="project" value="UniProtKB-KW"/>
</dbReference>
<dbReference type="InterPro" id="IPR029017">
    <property type="entry name" value="Enolase-like_N"/>
</dbReference>
<evidence type="ECO:0000256" key="2">
    <source>
        <dbReference type="ARBA" id="ARBA00001946"/>
    </source>
</evidence>
<evidence type="ECO:0000259" key="12">
    <source>
        <dbReference type="SMART" id="SM00922"/>
    </source>
</evidence>
<evidence type="ECO:0000256" key="6">
    <source>
        <dbReference type="ARBA" id="ARBA00022723"/>
    </source>
</evidence>
<evidence type="ECO:0000313" key="13">
    <source>
        <dbReference type="EMBL" id="HJA70180.1"/>
    </source>
</evidence>
<feature type="binding site" evidence="10">
    <location>
        <position position="373"/>
    </location>
    <ligand>
        <name>substrate</name>
    </ligand>
</feature>
<dbReference type="EC" id="4.2.1.40" evidence="5"/>
<accession>A0A9D2KND5</accession>
<keyword evidence="8" id="KW-0456">Lyase</keyword>
<organism evidence="13 14">
    <name type="scientific">Candidatus Lachnoclostridium stercoravium</name>
    <dbReference type="NCBI Taxonomy" id="2838633"/>
    <lineage>
        <taxon>Bacteria</taxon>
        <taxon>Bacillati</taxon>
        <taxon>Bacillota</taxon>
        <taxon>Clostridia</taxon>
        <taxon>Lachnospirales</taxon>
        <taxon>Lachnospiraceae</taxon>
    </lineage>
</organism>
<feature type="binding site" evidence="11">
    <location>
        <position position="271"/>
    </location>
    <ligand>
        <name>Mg(2+)</name>
        <dbReference type="ChEBI" id="CHEBI:18420"/>
    </ligand>
</feature>
<dbReference type="CDD" id="cd03323">
    <property type="entry name" value="D-glucarate_dehydratase"/>
    <property type="match status" value="1"/>
</dbReference>
<feature type="binding site" evidence="11">
    <location>
        <position position="240"/>
    </location>
    <ligand>
        <name>Mg(2+)</name>
        <dbReference type="ChEBI" id="CHEBI:18420"/>
    </ligand>
</feature>
<dbReference type="InterPro" id="IPR013342">
    <property type="entry name" value="Mandelate_racemase_C"/>
</dbReference>
<evidence type="ECO:0000256" key="5">
    <source>
        <dbReference type="ARBA" id="ARBA00011973"/>
    </source>
</evidence>
<feature type="binding site" evidence="11">
    <location>
        <position position="294"/>
    </location>
    <ligand>
        <name>Mg(2+)</name>
        <dbReference type="ChEBI" id="CHEBI:18420"/>
    </ligand>
</feature>
<dbReference type="AlphaFoldDB" id="A0A9D2KND5"/>